<evidence type="ECO:0000313" key="2">
    <source>
        <dbReference type="EMBL" id="MDR4174696.1"/>
    </source>
</evidence>
<protein>
    <submittedName>
        <fullName evidence="3">Uncharacterized protein</fullName>
    </submittedName>
</protein>
<dbReference type="Proteomes" id="UP000501107">
    <property type="component" value="Plasmid unnamed3"/>
</dbReference>
<keyword evidence="3" id="KW-0614">Plasmid</keyword>
<name>A0A0B5NIL7_BACTU</name>
<evidence type="ECO:0000313" key="3">
    <source>
        <dbReference type="EMBL" id="QKH22581.1"/>
    </source>
</evidence>
<reference evidence="1 4" key="1">
    <citation type="journal article" date="2015" name="Genome Announc.">
        <title>Complete genome sequences for 35 biothreat assay-relevant bacillus species.</title>
        <authorList>
            <person name="Johnson S.L."/>
            <person name="Daligault H.E."/>
            <person name="Davenport K.W."/>
            <person name="Jaissle J."/>
            <person name="Frey K.G."/>
            <person name="Ladner J.T."/>
            <person name="Broomall S.M."/>
            <person name="Bishop-Lilly K.A."/>
            <person name="Bruce D.C."/>
            <person name="Gibbons H.S."/>
            <person name="Coyne S.R."/>
            <person name="Lo C.C."/>
            <person name="Meincke L."/>
            <person name="Munk A.C."/>
            <person name="Koroleva G.I."/>
            <person name="Rosenzweig C.N."/>
            <person name="Palacios G.F."/>
            <person name="Redden C.L."/>
            <person name="Minogue T.D."/>
            <person name="Chain P.S."/>
        </authorList>
    </citation>
    <scope>NUCLEOTIDE SEQUENCE [LARGE SCALE GENOMIC DNA]</scope>
    <source>
        <strain evidence="1 4">HD1011</strain>
        <plasmid evidence="1 4">2</plasmid>
    </source>
</reference>
<proteinExistence type="predicted"/>
<dbReference type="KEGG" id="btw:BF38_5999"/>
<geneLocation type="plasmid" evidence="3 5">
    <name>unnamed3</name>
</geneLocation>
<reference evidence="3 5" key="3">
    <citation type="submission" date="2020-05" db="EMBL/GenBank/DDBJ databases">
        <title>FDA dAtabase for Regulatory Grade micrObial Sequences (FDA-ARGOS): Supporting development and validation of Infectious Disease Dx tests.</title>
        <authorList>
            <person name="Nelson B."/>
            <person name="Plummer A."/>
            <person name="Tallon L."/>
            <person name="Sadzewicz L."/>
            <person name="Zhao X."/>
            <person name="Vavikolanu K."/>
            <person name="Mehta A."/>
            <person name="Aluvathingal J."/>
            <person name="Nadendla S."/>
            <person name="Myers T."/>
            <person name="Yan Y."/>
            <person name="Sichtig H."/>
        </authorList>
    </citation>
    <scope>NUCLEOTIDE SEQUENCE [LARGE SCALE GENOMIC DNA]</scope>
    <source>
        <strain evidence="3 5">FDAARGOS_795</strain>
        <plasmid evidence="3 5">unnamed3</plasmid>
    </source>
</reference>
<sequence>MVRLLQEVSRGLVLANYDESEFKQQKLDYLNEVQKFIMEGSYTDVKHKGYLLNNWDKPTKEQYEELGISRSFYYKQRKALDEDLEKMLGTEVVELILKEEFKEVDLILDTLLADYSSERVVIKSVVNRIEKGEHNDKSRYTLEECLNEIALLKKYSNLDLEVLLMNCDMNKLNYLLRLLDAKESDVKSRIRLIETIKQAKEGTFQ</sequence>
<dbReference type="AlphaFoldDB" id="A0A0B5NIL7"/>
<evidence type="ECO:0000313" key="5">
    <source>
        <dbReference type="Proteomes" id="UP000501107"/>
    </source>
</evidence>
<gene>
    <name evidence="1" type="ORF">BF38_5999</name>
    <name evidence="2" type="ORF">FO599_00940</name>
    <name evidence="3" type="ORF">FOC89_00900</name>
</gene>
<evidence type="ECO:0000313" key="1">
    <source>
        <dbReference type="EMBL" id="AJG73816.1"/>
    </source>
</evidence>
<dbReference type="Proteomes" id="UP000031876">
    <property type="component" value="Plasmid 2"/>
</dbReference>
<geneLocation type="plasmid" evidence="1 4">
    <name>2</name>
</geneLocation>
<evidence type="ECO:0000313" key="4">
    <source>
        <dbReference type="Proteomes" id="UP000031876"/>
    </source>
</evidence>
<accession>A0A0B5NIL7</accession>
<dbReference type="EMBL" id="CP053979">
    <property type="protein sequence ID" value="QKH22581.1"/>
    <property type="molecule type" value="Genomic_DNA"/>
</dbReference>
<dbReference type="EMBL" id="VKQN01000001">
    <property type="protein sequence ID" value="MDR4174696.1"/>
    <property type="molecule type" value="Genomic_DNA"/>
</dbReference>
<organism evidence="3 5">
    <name type="scientific">Bacillus thuringiensis</name>
    <dbReference type="NCBI Taxonomy" id="1428"/>
    <lineage>
        <taxon>Bacteria</taxon>
        <taxon>Bacillati</taxon>
        <taxon>Bacillota</taxon>
        <taxon>Bacilli</taxon>
        <taxon>Bacillales</taxon>
        <taxon>Bacillaceae</taxon>
        <taxon>Bacillus</taxon>
        <taxon>Bacillus cereus group</taxon>
    </lineage>
</organism>
<dbReference type="Proteomes" id="UP001181533">
    <property type="component" value="Unassembled WGS sequence"/>
</dbReference>
<reference evidence="2" key="2">
    <citation type="submission" date="2019-07" db="EMBL/GenBank/DDBJ databases">
        <title>Phylogenomic Reclassification of ATCC Bacillus Strains and Various Taxa within the Genus Bacillus.</title>
        <authorList>
            <person name="Riojas M.A."/>
            <person name="Frank A.M."/>
            <person name="Fenn S.L."/>
            <person name="King S.P."/>
            <person name="Brower S.M."/>
            <person name="Hazbon M.H."/>
        </authorList>
    </citation>
    <scope>NUCLEOTIDE SEQUENCE</scope>
    <source>
        <strain evidence="2">ATCC 35646</strain>
    </source>
</reference>
<dbReference type="RefSeq" id="WP_000251920.1">
    <property type="nucleotide sequence ID" value="NZ_CP009334.1"/>
</dbReference>
<dbReference type="EMBL" id="CP009334">
    <property type="protein sequence ID" value="AJG73816.1"/>
    <property type="molecule type" value="Genomic_DNA"/>
</dbReference>